<gene>
    <name evidence="1" type="ORF">METZ01_LOCUS124023</name>
</gene>
<proteinExistence type="predicted"/>
<sequence>MVSFMLIHMIKLISLKGEFYKIDCLLNDIL</sequence>
<accession>A0A381Y278</accession>
<dbReference type="EMBL" id="UINC01017235">
    <property type="protein sequence ID" value="SVA71169.1"/>
    <property type="molecule type" value="Genomic_DNA"/>
</dbReference>
<dbReference type="AlphaFoldDB" id="A0A381Y278"/>
<reference evidence="1" key="1">
    <citation type="submission" date="2018-05" db="EMBL/GenBank/DDBJ databases">
        <authorList>
            <person name="Lanie J.A."/>
            <person name="Ng W.-L."/>
            <person name="Kazmierczak K.M."/>
            <person name="Andrzejewski T.M."/>
            <person name="Davidsen T.M."/>
            <person name="Wayne K.J."/>
            <person name="Tettelin H."/>
            <person name="Glass J.I."/>
            <person name="Rusch D."/>
            <person name="Podicherti R."/>
            <person name="Tsui H.-C.T."/>
            <person name="Winkler M.E."/>
        </authorList>
    </citation>
    <scope>NUCLEOTIDE SEQUENCE</scope>
</reference>
<organism evidence="1">
    <name type="scientific">marine metagenome</name>
    <dbReference type="NCBI Taxonomy" id="408172"/>
    <lineage>
        <taxon>unclassified sequences</taxon>
        <taxon>metagenomes</taxon>
        <taxon>ecological metagenomes</taxon>
    </lineage>
</organism>
<name>A0A381Y278_9ZZZZ</name>
<evidence type="ECO:0000313" key="1">
    <source>
        <dbReference type="EMBL" id="SVA71169.1"/>
    </source>
</evidence>
<protein>
    <submittedName>
        <fullName evidence="1">Uncharacterized protein</fullName>
    </submittedName>
</protein>